<dbReference type="InterPro" id="IPR036390">
    <property type="entry name" value="WH_DNA-bd_sf"/>
</dbReference>
<dbReference type="CDD" id="cd08422">
    <property type="entry name" value="PBP2_CrgA_like"/>
    <property type="match status" value="1"/>
</dbReference>
<keyword evidence="7" id="KW-1185">Reference proteome</keyword>
<evidence type="ECO:0000313" key="7">
    <source>
        <dbReference type="Proteomes" id="UP000245728"/>
    </source>
</evidence>
<evidence type="ECO:0000259" key="5">
    <source>
        <dbReference type="PROSITE" id="PS50931"/>
    </source>
</evidence>
<dbReference type="InterPro" id="IPR000847">
    <property type="entry name" value="LysR_HTH_N"/>
</dbReference>
<proteinExistence type="inferred from homology"/>
<accession>A0A2S2E4A5</accession>
<organism evidence="6 7">
    <name type="scientific">Saliniradius amylolyticus</name>
    <dbReference type="NCBI Taxonomy" id="2183582"/>
    <lineage>
        <taxon>Bacteria</taxon>
        <taxon>Pseudomonadati</taxon>
        <taxon>Pseudomonadota</taxon>
        <taxon>Gammaproteobacteria</taxon>
        <taxon>Alteromonadales</taxon>
        <taxon>Alteromonadaceae</taxon>
        <taxon>Saliniradius</taxon>
    </lineage>
</organism>
<comment type="similarity">
    <text evidence="1">Belongs to the LysR transcriptional regulatory family.</text>
</comment>
<dbReference type="PANTHER" id="PTHR30537:SF5">
    <property type="entry name" value="HTH-TYPE TRANSCRIPTIONAL ACTIVATOR TTDR-RELATED"/>
    <property type="match status" value="1"/>
</dbReference>
<dbReference type="Gene3D" id="3.40.190.290">
    <property type="match status" value="1"/>
</dbReference>
<dbReference type="SUPFAM" id="SSF53850">
    <property type="entry name" value="Periplasmic binding protein-like II"/>
    <property type="match status" value="1"/>
</dbReference>
<dbReference type="FunFam" id="1.10.10.10:FF:000001">
    <property type="entry name" value="LysR family transcriptional regulator"/>
    <property type="match status" value="1"/>
</dbReference>
<reference evidence="6 7" key="1">
    <citation type="submission" date="2018-05" db="EMBL/GenBank/DDBJ databases">
        <title>Salinimonas sp. HMF8227 Genome sequencing and assembly.</title>
        <authorList>
            <person name="Kang H."/>
            <person name="Kang J."/>
            <person name="Cha I."/>
            <person name="Kim H."/>
            <person name="Joh K."/>
        </authorList>
    </citation>
    <scope>NUCLEOTIDE SEQUENCE [LARGE SCALE GENOMIC DNA]</scope>
    <source>
        <strain evidence="6 7">HMF8227</strain>
    </source>
</reference>
<dbReference type="KEGG" id="salh:HMF8227_01606"/>
<evidence type="ECO:0000256" key="2">
    <source>
        <dbReference type="ARBA" id="ARBA00023015"/>
    </source>
</evidence>
<dbReference type="GO" id="GO:0003700">
    <property type="term" value="F:DNA-binding transcription factor activity"/>
    <property type="evidence" value="ECO:0007669"/>
    <property type="project" value="InterPro"/>
</dbReference>
<name>A0A2S2E4A5_9ALTE</name>
<protein>
    <submittedName>
        <fullName evidence="6">HTH-type transcriptional activator AaeR</fullName>
    </submittedName>
</protein>
<dbReference type="PANTHER" id="PTHR30537">
    <property type="entry name" value="HTH-TYPE TRANSCRIPTIONAL REGULATOR"/>
    <property type="match status" value="1"/>
</dbReference>
<keyword evidence="4" id="KW-0804">Transcription</keyword>
<dbReference type="Pfam" id="PF03466">
    <property type="entry name" value="LysR_substrate"/>
    <property type="match status" value="1"/>
</dbReference>
<dbReference type="OrthoDB" id="9786526at2"/>
<evidence type="ECO:0000256" key="3">
    <source>
        <dbReference type="ARBA" id="ARBA00023125"/>
    </source>
</evidence>
<dbReference type="Proteomes" id="UP000245728">
    <property type="component" value="Chromosome"/>
</dbReference>
<dbReference type="InterPro" id="IPR036388">
    <property type="entry name" value="WH-like_DNA-bd_sf"/>
</dbReference>
<evidence type="ECO:0000313" key="6">
    <source>
        <dbReference type="EMBL" id="AWL12080.1"/>
    </source>
</evidence>
<dbReference type="InterPro" id="IPR058163">
    <property type="entry name" value="LysR-type_TF_proteobact-type"/>
</dbReference>
<keyword evidence="3" id="KW-0238">DNA-binding</keyword>
<sequence>MFQHLSDMAIFARVIEMGSFTAASDDLQLSKGAVSKAVGRLEKHLSIRLLTRTTRSLSLTSEGEQFYQHCACIVREAELAQEHLASLKTEPEGKVTISASDNFGATRVAPLLPSLLERYPKLSVDLQLSNEIVDMVKDGVDIAIRCGQLKDSNLYFRPLKPLEIVLAASKTYLDKAGRPKHPQELARSQGKHQCLTNGASARFKRWRFYKGSELIEVSVDGRLSISDDRALLHALRQHKGLAFMPRYALQKYIENGELETALPDYMPQPVPMYLVYPERRYKGAGIQACLDHLEKHLGRGGKE</sequence>
<evidence type="ECO:0000256" key="1">
    <source>
        <dbReference type="ARBA" id="ARBA00009437"/>
    </source>
</evidence>
<feature type="domain" description="HTH lysR-type" evidence="5">
    <location>
        <begin position="5"/>
        <end position="60"/>
    </location>
</feature>
<dbReference type="AlphaFoldDB" id="A0A2S2E4A5"/>
<dbReference type="SUPFAM" id="SSF46785">
    <property type="entry name" value="Winged helix' DNA-binding domain"/>
    <property type="match status" value="1"/>
</dbReference>
<dbReference type="InterPro" id="IPR005119">
    <property type="entry name" value="LysR_subst-bd"/>
</dbReference>
<dbReference type="Pfam" id="PF00126">
    <property type="entry name" value="HTH_1"/>
    <property type="match status" value="1"/>
</dbReference>
<dbReference type="Gene3D" id="1.10.10.10">
    <property type="entry name" value="Winged helix-like DNA-binding domain superfamily/Winged helix DNA-binding domain"/>
    <property type="match status" value="1"/>
</dbReference>
<dbReference type="PROSITE" id="PS50931">
    <property type="entry name" value="HTH_LYSR"/>
    <property type="match status" value="1"/>
</dbReference>
<gene>
    <name evidence="6" type="ORF">HMF8227_01606</name>
</gene>
<dbReference type="GO" id="GO:0003677">
    <property type="term" value="F:DNA binding"/>
    <property type="evidence" value="ECO:0007669"/>
    <property type="project" value="UniProtKB-KW"/>
</dbReference>
<keyword evidence="2" id="KW-0805">Transcription regulation</keyword>
<dbReference type="RefSeq" id="WP_109339684.1">
    <property type="nucleotide sequence ID" value="NZ_CP029347.1"/>
</dbReference>
<evidence type="ECO:0000256" key="4">
    <source>
        <dbReference type="ARBA" id="ARBA00023163"/>
    </source>
</evidence>
<dbReference type="EMBL" id="CP029347">
    <property type="protein sequence ID" value="AWL12080.1"/>
    <property type="molecule type" value="Genomic_DNA"/>
</dbReference>